<name>A0ABP9G936_9ACTN</name>
<protein>
    <submittedName>
        <fullName evidence="1">Uncharacterized protein</fullName>
    </submittedName>
</protein>
<gene>
    <name evidence="1" type="ORF">GCM10023224_06290</name>
</gene>
<keyword evidence="2" id="KW-1185">Reference proteome</keyword>
<evidence type="ECO:0000313" key="2">
    <source>
        <dbReference type="Proteomes" id="UP001499993"/>
    </source>
</evidence>
<reference evidence="2" key="1">
    <citation type="journal article" date="2019" name="Int. J. Syst. Evol. Microbiol.">
        <title>The Global Catalogue of Microorganisms (GCM) 10K type strain sequencing project: providing services to taxonomists for standard genome sequencing and annotation.</title>
        <authorList>
            <consortium name="The Broad Institute Genomics Platform"/>
            <consortium name="The Broad Institute Genome Sequencing Center for Infectious Disease"/>
            <person name="Wu L."/>
            <person name="Ma J."/>
        </authorList>
    </citation>
    <scope>NUCLEOTIDE SEQUENCE [LARGE SCALE GENOMIC DNA]</scope>
    <source>
        <strain evidence="2">JCM 18123</strain>
    </source>
</reference>
<proteinExistence type="predicted"/>
<sequence>MDDAAATAPPLPNRLLGAEAVIPAGALGRLPVRVAEGRLVARGRGGARVGTACDIPLCRWTRPVGRCICVVWRGALSAAGGVAPTGSFRGGRECG</sequence>
<accession>A0ABP9G936</accession>
<dbReference type="EMBL" id="BAABIK010000002">
    <property type="protein sequence ID" value="GAA4929507.1"/>
    <property type="molecule type" value="Genomic_DNA"/>
</dbReference>
<dbReference type="Proteomes" id="UP001499993">
    <property type="component" value="Unassembled WGS sequence"/>
</dbReference>
<organism evidence="1 2">
    <name type="scientific">Streptomonospora halophila</name>
    <dbReference type="NCBI Taxonomy" id="427369"/>
    <lineage>
        <taxon>Bacteria</taxon>
        <taxon>Bacillati</taxon>
        <taxon>Actinomycetota</taxon>
        <taxon>Actinomycetes</taxon>
        <taxon>Streptosporangiales</taxon>
        <taxon>Nocardiopsidaceae</taxon>
        <taxon>Streptomonospora</taxon>
    </lineage>
</organism>
<comment type="caution">
    <text evidence="1">The sequence shown here is derived from an EMBL/GenBank/DDBJ whole genome shotgun (WGS) entry which is preliminary data.</text>
</comment>
<evidence type="ECO:0000313" key="1">
    <source>
        <dbReference type="EMBL" id="GAA4929507.1"/>
    </source>
</evidence>